<dbReference type="Proteomes" id="UP000284379">
    <property type="component" value="Unassembled WGS sequence"/>
</dbReference>
<proteinExistence type="predicted"/>
<evidence type="ECO:0008006" key="4">
    <source>
        <dbReference type="Google" id="ProtNLM"/>
    </source>
</evidence>
<dbReference type="EMBL" id="QSGO01000004">
    <property type="protein sequence ID" value="RHB36299.1"/>
    <property type="molecule type" value="Genomic_DNA"/>
</dbReference>
<name>A0A413VRW9_9BACE</name>
<evidence type="ECO:0000256" key="1">
    <source>
        <dbReference type="SAM" id="SignalP"/>
    </source>
</evidence>
<gene>
    <name evidence="2" type="ORF">DW888_06545</name>
</gene>
<reference evidence="2 3" key="1">
    <citation type="submission" date="2018-08" db="EMBL/GenBank/DDBJ databases">
        <title>A genome reference for cultivated species of the human gut microbiota.</title>
        <authorList>
            <person name="Zou Y."/>
            <person name="Xue W."/>
            <person name="Luo G."/>
        </authorList>
    </citation>
    <scope>NUCLEOTIDE SEQUENCE [LARGE SCALE GENOMIC DNA]</scope>
    <source>
        <strain evidence="2 3">AM40-30BH</strain>
    </source>
</reference>
<feature type="chain" id="PRO_5019013752" description="TNFR-Cys domain-containing protein" evidence="1">
    <location>
        <begin position="24"/>
        <end position="127"/>
    </location>
</feature>
<accession>A0A413VRW9</accession>
<sequence>MKKIFISALVLLSITLFTNKAYSQTIGEEFAGLFDCTSYDLDKTQCPECGYCFTGNNGKCPVCEDQDKEDQDNPNFTRCGCCKDYYSKTASHRCSLKCPKCGGCFDWASMNEHSSHCNIVILPPFKP</sequence>
<dbReference type="AlphaFoldDB" id="A0A413VRW9"/>
<evidence type="ECO:0000313" key="3">
    <source>
        <dbReference type="Proteomes" id="UP000284379"/>
    </source>
</evidence>
<comment type="caution">
    <text evidence="2">The sequence shown here is derived from an EMBL/GenBank/DDBJ whole genome shotgun (WGS) entry which is preliminary data.</text>
</comment>
<organism evidence="2 3">
    <name type="scientific">Bacteroides nordii</name>
    <dbReference type="NCBI Taxonomy" id="291645"/>
    <lineage>
        <taxon>Bacteria</taxon>
        <taxon>Pseudomonadati</taxon>
        <taxon>Bacteroidota</taxon>
        <taxon>Bacteroidia</taxon>
        <taxon>Bacteroidales</taxon>
        <taxon>Bacteroidaceae</taxon>
        <taxon>Bacteroides</taxon>
    </lineage>
</organism>
<feature type="signal peptide" evidence="1">
    <location>
        <begin position="1"/>
        <end position="23"/>
    </location>
</feature>
<evidence type="ECO:0000313" key="2">
    <source>
        <dbReference type="EMBL" id="RHB36299.1"/>
    </source>
</evidence>
<protein>
    <recommendedName>
        <fullName evidence="4">TNFR-Cys domain-containing protein</fullName>
    </recommendedName>
</protein>
<dbReference type="RefSeq" id="WP_002558721.1">
    <property type="nucleotide sequence ID" value="NZ_CABJFV010000004.1"/>
</dbReference>
<keyword evidence="1" id="KW-0732">Signal</keyword>